<keyword evidence="2" id="KW-1003">Cell membrane</keyword>
<protein>
    <submittedName>
        <fullName evidence="7">4Fe-4S binding protein</fullName>
    </submittedName>
</protein>
<accession>A0ABU5C2X7</accession>
<gene>
    <name evidence="7" type="ORF">RED13_000193</name>
</gene>
<dbReference type="SMART" id="SM00900">
    <property type="entry name" value="FMN_bind"/>
    <property type="match status" value="1"/>
</dbReference>
<feature type="domain" description="FMN-binding" evidence="6">
    <location>
        <begin position="89"/>
        <end position="187"/>
    </location>
</feature>
<dbReference type="PIRSF" id="PIRSF036354">
    <property type="entry name" value="NosR"/>
    <property type="match status" value="1"/>
</dbReference>
<dbReference type="PANTHER" id="PTHR30224">
    <property type="entry name" value="ELECTRON TRANSPORT PROTEIN"/>
    <property type="match status" value="1"/>
</dbReference>
<dbReference type="SUPFAM" id="SSF54862">
    <property type="entry name" value="4Fe-4S ferredoxins"/>
    <property type="match status" value="1"/>
</dbReference>
<feature type="chain" id="PRO_5045921718" evidence="5">
    <location>
        <begin position="35"/>
        <end position="715"/>
    </location>
</feature>
<sequence>MNRSRHAMTLFSRLQPLLRSLALILLLHSPLLTADSTPPAQLREVIQSLFPQATRIDAKQGDVPAYPVYQLNELLGYAFESTDHSSLQGFAGKPIRLLIGLNVDGVLAGVRVLGHHEPVFLHGMGEKALLDFVEQYRQHPLSKPVVVGGRKPDSSDGQSITQFDGISKATVSVVILNESVLQSALAVARAYLEGFTSAPLATPRMDMFEPLDWQQLLERGLVQHWLLQPDELEQHLGHSLAHYPGMDRDQAFSELFFAYLDTPMSGRNLLGEQGFARLQNSLRDGEQALLVMSRGSYRHVPEDFTPASSPSRLLLVQNGQAIELHDMDFDNGNLLDSLAITPTDDLQAHIFRIKAHAAYNPAQPAQLRLNVNLQRNHLVESQLVLEHPVEPDPALFEIHQPSAADKPAPVWLRLWQERWWQLALLGSALLLVSLIFTFQHRISRHGRAFHLLRGGFLLFTLLFIGLYAQGQLSVVNITTLVLALVEGFDIRVFLMDPVIFVLWSFTFISLFIWGRGLFCGWLCPFGALQELVAWLGQKLRLRQWKIAEPLHRRLQWIKYGVLLVLLVSALLSQTLAERLAEVEPFKTTITLFLVRSWPFVAYALLLLGLGLFIHKFYCRYVCPLGAGLAILGRLRLFSWLKRIDACGQPCQHCRNHCGIGAIHRDGRIDYDECIQCLECIVILHDDQQCVAAVSARKKTEKSQRKAAAEALIYKG</sequence>
<dbReference type="InterPro" id="IPR011399">
    <property type="entry name" value="NosR"/>
</dbReference>
<organism evidence="7 8">
    <name type="scientific">Halopseudomonas formosensis</name>
    <dbReference type="NCBI Taxonomy" id="1002526"/>
    <lineage>
        <taxon>Bacteria</taxon>
        <taxon>Pseudomonadati</taxon>
        <taxon>Pseudomonadota</taxon>
        <taxon>Gammaproteobacteria</taxon>
        <taxon>Pseudomonadales</taxon>
        <taxon>Pseudomonadaceae</taxon>
        <taxon>Halopseudomonas</taxon>
    </lineage>
</organism>
<feature type="transmembrane region" description="Helical" evidence="4">
    <location>
        <begin position="497"/>
        <end position="513"/>
    </location>
</feature>
<comment type="caution">
    <text evidence="7">The sequence shown here is derived from an EMBL/GenBank/DDBJ whole genome shotgun (WGS) entry which is preliminary data.</text>
</comment>
<dbReference type="EMBL" id="JAVRDO010000012">
    <property type="protein sequence ID" value="MDX9688651.1"/>
    <property type="molecule type" value="Genomic_DNA"/>
</dbReference>
<evidence type="ECO:0000313" key="7">
    <source>
        <dbReference type="EMBL" id="MDX9688651.1"/>
    </source>
</evidence>
<comment type="subcellular location">
    <subcellularLocation>
        <location evidence="1">Cell membrane</location>
    </subcellularLocation>
</comment>
<keyword evidence="4" id="KW-1133">Transmembrane helix</keyword>
<keyword evidence="3 4" id="KW-0472">Membrane</keyword>
<dbReference type="PANTHER" id="PTHR30224:SF4">
    <property type="entry name" value="ELECTRON TRANSPORT PROTEIN YCCM-RELATED"/>
    <property type="match status" value="1"/>
</dbReference>
<dbReference type="RefSeq" id="WP_320332000.1">
    <property type="nucleotide sequence ID" value="NZ_JAVRDO010000012.1"/>
</dbReference>
<evidence type="ECO:0000259" key="6">
    <source>
        <dbReference type="SMART" id="SM00900"/>
    </source>
</evidence>
<keyword evidence="5" id="KW-0732">Signal</keyword>
<feature type="transmembrane region" description="Helical" evidence="4">
    <location>
        <begin position="596"/>
        <end position="613"/>
    </location>
</feature>
<evidence type="ECO:0000256" key="1">
    <source>
        <dbReference type="ARBA" id="ARBA00004236"/>
    </source>
</evidence>
<dbReference type="InterPro" id="IPR017896">
    <property type="entry name" value="4Fe4S_Fe-S-bd"/>
</dbReference>
<feature type="transmembrane region" description="Helical" evidence="4">
    <location>
        <begin position="556"/>
        <end position="576"/>
    </location>
</feature>
<evidence type="ECO:0000313" key="8">
    <source>
        <dbReference type="Proteomes" id="UP001281217"/>
    </source>
</evidence>
<dbReference type="Pfam" id="PF12801">
    <property type="entry name" value="Fer4_5"/>
    <property type="match status" value="2"/>
</dbReference>
<keyword evidence="8" id="KW-1185">Reference proteome</keyword>
<feature type="transmembrane region" description="Helical" evidence="4">
    <location>
        <begin position="450"/>
        <end position="468"/>
    </location>
</feature>
<dbReference type="Pfam" id="PF04205">
    <property type="entry name" value="FMN_bind"/>
    <property type="match status" value="1"/>
</dbReference>
<dbReference type="InterPro" id="IPR007329">
    <property type="entry name" value="FMN-bd"/>
</dbReference>
<keyword evidence="4" id="KW-0812">Transmembrane</keyword>
<evidence type="ECO:0000256" key="3">
    <source>
        <dbReference type="ARBA" id="ARBA00023136"/>
    </source>
</evidence>
<feature type="transmembrane region" description="Helical" evidence="4">
    <location>
        <begin position="419"/>
        <end position="438"/>
    </location>
</feature>
<name>A0ABU5C2X7_9GAMM</name>
<reference evidence="8" key="1">
    <citation type="submission" date="2023-07" db="EMBL/GenBank/DDBJ databases">
        <authorList>
            <person name="de Witt J."/>
        </authorList>
    </citation>
    <scope>NUCLEOTIDE SEQUENCE [LARGE SCALE GENOMIC DNA]</scope>
    <source>
        <strain evidence="8">FZJ</strain>
    </source>
</reference>
<evidence type="ECO:0000256" key="4">
    <source>
        <dbReference type="SAM" id="Phobius"/>
    </source>
</evidence>
<evidence type="ECO:0000256" key="2">
    <source>
        <dbReference type="ARBA" id="ARBA00022475"/>
    </source>
</evidence>
<feature type="signal peptide" evidence="5">
    <location>
        <begin position="1"/>
        <end position="34"/>
    </location>
</feature>
<dbReference type="InterPro" id="IPR052378">
    <property type="entry name" value="NosR_regulator"/>
</dbReference>
<dbReference type="Proteomes" id="UP001281217">
    <property type="component" value="Unassembled WGS sequence"/>
</dbReference>
<proteinExistence type="predicted"/>
<evidence type="ECO:0000256" key="5">
    <source>
        <dbReference type="SAM" id="SignalP"/>
    </source>
</evidence>